<evidence type="ECO:0000313" key="2">
    <source>
        <dbReference type="EMBL" id="CAF2078526.1"/>
    </source>
</evidence>
<dbReference type="Proteomes" id="UP000663887">
    <property type="component" value="Unassembled WGS sequence"/>
</dbReference>
<gene>
    <name evidence="1" type="ORF">WKI299_LOCUS4018</name>
    <name evidence="2" type="ORF">XDN619_LOCUS14084</name>
</gene>
<dbReference type="Proteomes" id="UP000663856">
    <property type="component" value="Unassembled WGS sequence"/>
</dbReference>
<evidence type="ECO:0000313" key="3">
    <source>
        <dbReference type="Proteomes" id="UP000663887"/>
    </source>
</evidence>
<evidence type="ECO:0000313" key="1">
    <source>
        <dbReference type="EMBL" id="CAF1985864.1"/>
    </source>
</evidence>
<dbReference type="AlphaFoldDB" id="A0A816RX86"/>
<organism evidence="2 3">
    <name type="scientific">Rotaria magnacalcarata</name>
    <dbReference type="NCBI Taxonomy" id="392030"/>
    <lineage>
        <taxon>Eukaryota</taxon>
        <taxon>Metazoa</taxon>
        <taxon>Spiralia</taxon>
        <taxon>Gnathifera</taxon>
        <taxon>Rotifera</taxon>
        <taxon>Eurotatoria</taxon>
        <taxon>Bdelloidea</taxon>
        <taxon>Philodinida</taxon>
        <taxon>Philodinidae</taxon>
        <taxon>Rotaria</taxon>
    </lineage>
</organism>
<proteinExistence type="predicted"/>
<protein>
    <submittedName>
        <fullName evidence="2">Uncharacterized protein</fullName>
    </submittedName>
</protein>
<sequence length="87" mass="10189">MLSTIASFRFDTFKFFLFKDTDMDIQMKQLIQIRNYIKQASISEEKGLVRLNYLMAISLLQEISTNQSILILKLESVGEQPEEILRI</sequence>
<dbReference type="EMBL" id="CAJNRG010005604">
    <property type="protein sequence ID" value="CAF2078526.1"/>
    <property type="molecule type" value="Genomic_DNA"/>
</dbReference>
<comment type="caution">
    <text evidence="2">The sequence shown here is derived from an EMBL/GenBank/DDBJ whole genome shotgun (WGS) entry which is preliminary data.</text>
</comment>
<reference evidence="2" key="1">
    <citation type="submission" date="2021-02" db="EMBL/GenBank/DDBJ databases">
        <authorList>
            <person name="Nowell W R."/>
        </authorList>
    </citation>
    <scope>NUCLEOTIDE SEQUENCE</scope>
</reference>
<name>A0A816RX86_9BILA</name>
<accession>A0A816RX86</accession>
<dbReference type="EMBL" id="CAJNRF010000886">
    <property type="protein sequence ID" value="CAF1985864.1"/>
    <property type="molecule type" value="Genomic_DNA"/>
</dbReference>